<gene>
    <name evidence="2" type="ORF">B0I24_10232</name>
    <name evidence="3" type="ORF">CWE07_05415</name>
</gene>
<protein>
    <submittedName>
        <fullName evidence="2">Glycosyltransferase involved in cell wall biosynthesis</fullName>
    </submittedName>
</protein>
<name>A0A327XAB4_9GAMM</name>
<dbReference type="EMBL" id="PIPK01000003">
    <property type="protein sequence ID" value="RUO27381.1"/>
    <property type="molecule type" value="Genomic_DNA"/>
</dbReference>
<dbReference type="Pfam" id="PF13439">
    <property type="entry name" value="Glyco_transf_4"/>
    <property type="match status" value="1"/>
</dbReference>
<dbReference type="CDD" id="cd03801">
    <property type="entry name" value="GT4_PimA-like"/>
    <property type="match status" value="1"/>
</dbReference>
<dbReference type="InterPro" id="IPR028098">
    <property type="entry name" value="Glyco_trans_4-like_N"/>
</dbReference>
<sequence>MRIVHVLLTKRFAGTERHVVDLVSEQAKTHDVHVILHAKGYGSRVDAVARRFPTNVTLHKVGRPIRQWTFAQVRHVIGKINPDVVHCHLKAACKSVKGLRNVARIATLHIDYDAAQHAHMDALICLTPQQQVRAQAVSQAKLVHIDNWVTGEPANSADAEAIRRQHGFDKDAFIIGTVGRIEASKRHRWLIETLQPLLSDAVKLVIIGEGRLRAELEQAYPEVYFPGYSDTPKAWLKSFDVFVNVADFEPFGLVFLEAAQAGTDIVATQTEGASHLSQLLGFEVVPIDNPEAFRQAISSLLDAKQKTRSYDLTGFDLAGQSAKVEQVYSACLQE</sequence>
<evidence type="ECO:0000313" key="2">
    <source>
        <dbReference type="EMBL" id="RAK00607.1"/>
    </source>
</evidence>
<feature type="domain" description="Glycosyltransferase subfamily 4-like N-terminal" evidence="1">
    <location>
        <begin position="14"/>
        <end position="113"/>
    </location>
</feature>
<evidence type="ECO:0000313" key="3">
    <source>
        <dbReference type="EMBL" id="RUO27381.1"/>
    </source>
</evidence>
<dbReference type="Proteomes" id="UP000249203">
    <property type="component" value="Unassembled WGS sequence"/>
</dbReference>
<comment type="caution">
    <text evidence="2">The sequence shown here is derived from an EMBL/GenBank/DDBJ whole genome shotgun (WGS) entry which is preliminary data.</text>
</comment>
<reference evidence="3 5" key="1">
    <citation type="journal article" date="2018" name="Front. Microbiol.">
        <title>Genome-Based Analysis Reveals the Taxonomy and Diversity of the Family Idiomarinaceae.</title>
        <authorList>
            <person name="Liu Y."/>
            <person name="Lai Q."/>
            <person name="Shao Z."/>
        </authorList>
    </citation>
    <scope>NUCLEOTIDE SEQUENCE [LARGE SCALE GENOMIC DNA]</scope>
    <source>
        <strain evidence="3 5">CF12-14</strain>
    </source>
</reference>
<organism evidence="2 4">
    <name type="scientific">Aliidiomarina maris</name>
    <dbReference type="NCBI Taxonomy" id="531312"/>
    <lineage>
        <taxon>Bacteria</taxon>
        <taxon>Pseudomonadati</taxon>
        <taxon>Pseudomonadota</taxon>
        <taxon>Gammaproteobacteria</taxon>
        <taxon>Alteromonadales</taxon>
        <taxon>Idiomarinaceae</taxon>
        <taxon>Aliidiomarina</taxon>
    </lineage>
</organism>
<dbReference type="PANTHER" id="PTHR12526:SF630">
    <property type="entry name" value="GLYCOSYLTRANSFERASE"/>
    <property type="match status" value="1"/>
</dbReference>
<dbReference type="OrthoDB" id="258796at2"/>
<evidence type="ECO:0000313" key="5">
    <source>
        <dbReference type="Proteomes" id="UP000287865"/>
    </source>
</evidence>
<evidence type="ECO:0000313" key="4">
    <source>
        <dbReference type="Proteomes" id="UP000249203"/>
    </source>
</evidence>
<reference evidence="2 4" key="2">
    <citation type="submission" date="2018-06" db="EMBL/GenBank/DDBJ databases">
        <title>Genomic Encyclopedia of Type Strains, Phase III (KMG-III): the genomes of soil and plant-associated and newly described type strains.</title>
        <authorList>
            <person name="Whitman W."/>
        </authorList>
    </citation>
    <scope>NUCLEOTIDE SEQUENCE [LARGE SCALE GENOMIC DNA]</scope>
    <source>
        <strain evidence="2 4">CGMCC 1.15366</strain>
    </source>
</reference>
<dbReference type="SUPFAM" id="SSF53756">
    <property type="entry name" value="UDP-Glycosyltransferase/glycogen phosphorylase"/>
    <property type="match status" value="1"/>
</dbReference>
<proteinExistence type="predicted"/>
<keyword evidence="5" id="KW-1185">Reference proteome</keyword>
<dbReference type="Gene3D" id="3.40.50.2000">
    <property type="entry name" value="Glycogen Phosphorylase B"/>
    <property type="match status" value="2"/>
</dbReference>
<accession>A0A327XAB4</accession>
<dbReference type="EMBL" id="QLMD01000002">
    <property type="protein sequence ID" value="RAK00607.1"/>
    <property type="molecule type" value="Genomic_DNA"/>
</dbReference>
<dbReference type="Pfam" id="PF13692">
    <property type="entry name" value="Glyco_trans_1_4"/>
    <property type="match status" value="1"/>
</dbReference>
<keyword evidence="2" id="KW-0808">Transferase</keyword>
<dbReference type="AlphaFoldDB" id="A0A327XAB4"/>
<dbReference type="Proteomes" id="UP000287865">
    <property type="component" value="Unassembled WGS sequence"/>
</dbReference>
<dbReference type="GO" id="GO:0016757">
    <property type="term" value="F:glycosyltransferase activity"/>
    <property type="evidence" value="ECO:0007669"/>
    <property type="project" value="UniProtKB-ARBA"/>
</dbReference>
<dbReference type="PANTHER" id="PTHR12526">
    <property type="entry name" value="GLYCOSYLTRANSFERASE"/>
    <property type="match status" value="1"/>
</dbReference>
<dbReference type="RefSeq" id="WP_111568406.1">
    <property type="nucleotide sequence ID" value="NZ_PIPK01000003.1"/>
</dbReference>
<evidence type="ECO:0000259" key="1">
    <source>
        <dbReference type="Pfam" id="PF13439"/>
    </source>
</evidence>